<dbReference type="EMBL" id="UYRV01004381">
    <property type="protein sequence ID" value="VDK51436.1"/>
    <property type="molecule type" value="Genomic_DNA"/>
</dbReference>
<dbReference type="AlphaFoldDB" id="A0A3P6QJP0"/>
<reference evidence="1 2" key="1">
    <citation type="submission" date="2018-11" db="EMBL/GenBank/DDBJ databases">
        <authorList>
            <consortium name="Pathogen Informatics"/>
        </authorList>
    </citation>
    <scope>NUCLEOTIDE SEQUENCE [LARGE SCALE GENOMIC DNA]</scope>
</reference>
<dbReference type="Proteomes" id="UP000271889">
    <property type="component" value="Unassembled WGS sequence"/>
</dbReference>
<dbReference type="OrthoDB" id="5797397at2759"/>
<accession>A0A3P6QJP0</accession>
<sequence>MSFNFTDTVRAQNLSDATWSMVTVGQPRLPQIKFSPIATDRFSPNDYVRIRAYVTVQQGWLNTTWEVIRTPDTSKKTFTNRSKTKVSLLSCFFELSSFLPNPNSTFTQTQLSQSNQVVVSLTIPPANPMLYPTWTGLLAGMQYNIRLTAYSRDGSSFADVRINVDAPPSVGTVE</sequence>
<name>A0A3P6QJP0_CYLGO</name>
<organism evidence="1 2">
    <name type="scientific">Cylicostephanus goldi</name>
    <name type="common">Nematode worm</name>
    <dbReference type="NCBI Taxonomy" id="71465"/>
    <lineage>
        <taxon>Eukaryota</taxon>
        <taxon>Metazoa</taxon>
        <taxon>Ecdysozoa</taxon>
        <taxon>Nematoda</taxon>
        <taxon>Chromadorea</taxon>
        <taxon>Rhabditida</taxon>
        <taxon>Rhabditina</taxon>
        <taxon>Rhabditomorpha</taxon>
        <taxon>Strongyloidea</taxon>
        <taxon>Strongylidae</taxon>
        <taxon>Cylicostephanus</taxon>
    </lineage>
</organism>
<feature type="non-terminal residue" evidence="1">
    <location>
        <position position="174"/>
    </location>
</feature>
<protein>
    <submittedName>
        <fullName evidence="1">Uncharacterized protein</fullName>
    </submittedName>
</protein>
<evidence type="ECO:0000313" key="2">
    <source>
        <dbReference type="Proteomes" id="UP000271889"/>
    </source>
</evidence>
<keyword evidence="2" id="KW-1185">Reference proteome</keyword>
<gene>
    <name evidence="1" type="ORF">CGOC_LOCUS2056</name>
</gene>
<evidence type="ECO:0000313" key="1">
    <source>
        <dbReference type="EMBL" id="VDK51436.1"/>
    </source>
</evidence>
<proteinExistence type="predicted"/>